<evidence type="ECO:0000313" key="1">
    <source>
        <dbReference type="EMBL" id="KAJ9063901.1"/>
    </source>
</evidence>
<comment type="caution">
    <text evidence="1">The sequence shown here is derived from an EMBL/GenBank/DDBJ whole genome shotgun (WGS) entry which is preliminary data.</text>
</comment>
<protein>
    <submittedName>
        <fullName evidence="1">Uncharacterized protein</fullName>
    </submittedName>
</protein>
<proteinExistence type="predicted"/>
<dbReference type="Proteomes" id="UP001165960">
    <property type="component" value="Unassembled WGS sequence"/>
</dbReference>
<dbReference type="EMBL" id="QTSX02004599">
    <property type="protein sequence ID" value="KAJ9063901.1"/>
    <property type="molecule type" value="Genomic_DNA"/>
</dbReference>
<keyword evidence="2" id="KW-1185">Reference proteome</keyword>
<accession>A0ACC2SNE3</accession>
<reference evidence="1" key="1">
    <citation type="submission" date="2022-04" db="EMBL/GenBank/DDBJ databases">
        <title>Genome of the entomopathogenic fungus Entomophthora muscae.</title>
        <authorList>
            <person name="Elya C."/>
            <person name="Lovett B.R."/>
            <person name="Lee E."/>
            <person name="Macias A.M."/>
            <person name="Hajek A.E."/>
            <person name="De Bivort B.L."/>
            <person name="Kasson M.T."/>
            <person name="De Fine Licht H.H."/>
            <person name="Stajich J.E."/>
        </authorList>
    </citation>
    <scope>NUCLEOTIDE SEQUENCE</scope>
    <source>
        <strain evidence="1">Berkeley</strain>
    </source>
</reference>
<organism evidence="1 2">
    <name type="scientific">Entomophthora muscae</name>
    <dbReference type="NCBI Taxonomy" id="34485"/>
    <lineage>
        <taxon>Eukaryota</taxon>
        <taxon>Fungi</taxon>
        <taxon>Fungi incertae sedis</taxon>
        <taxon>Zoopagomycota</taxon>
        <taxon>Entomophthoromycotina</taxon>
        <taxon>Entomophthoromycetes</taxon>
        <taxon>Entomophthorales</taxon>
        <taxon>Entomophthoraceae</taxon>
        <taxon>Entomophthora</taxon>
    </lineage>
</organism>
<name>A0ACC2SNE3_9FUNG</name>
<gene>
    <name evidence="1" type="ORF">DSO57_1036163</name>
</gene>
<sequence>MACFGQPKRLITNDGPDLVGKVMKVYCAKNTLQQLVTTPYHPVRIDNSLTLETQAEGQDLNPKSKCLRAAKPGDQGLPACISLESTPHKLRPRMMAQMVKQAKPKELSLQMED</sequence>
<evidence type="ECO:0000313" key="2">
    <source>
        <dbReference type="Proteomes" id="UP001165960"/>
    </source>
</evidence>